<accession>A0A5R9PD08</accession>
<evidence type="ECO:0000313" key="5">
    <source>
        <dbReference type="EMBL" id="TLX21355.1"/>
    </source>
</evidence>
<dbReference type="InterPro" id="IPR020019">
    <property type="entry name" value="AcTrfase_PglD-like"/>
</dbReference>
<comment type="similarity">
    <text evidence="1">Belongs to the transferase hexapeptide repeat family.</text>
</comment>
<proteinExistence type="inferred from homology"/>
<comment type="caution">
    <text evidence="5">The sequence shown here is derived from an EMBL/GenBank/DDBJ whole genome shotgun (WGS) entry which is preliminary data.</text>
</comment>
<dbReference type="SUPFAM" id="SSF51161">
    <property type="entry name" value="Trimeric LpxA-like enzymes"/>
    <property type="match status" value="1"/>
</dbReference>
<evidence type="ECO:0000313" key="6">
    <source>
        <dbReference type="Proteomes" id="UP000308508"/>
    </source>
</evidence>
<dbReference type="Proteomes" id="UP000308508">
    <property type="component" value="Unassembled WGS sequence"/>
</dbReference>
<feature type="binding site" evidence="3">
    <location>
        <position position="80"/>
    </location>
    <ligand>
        <name>substrate</name>
    </ligand>
</feature>
<dbReference type="RefSeq" id="WP_138349153.1">
    <property type="nucleotide sequence ID" value="NZ_SROY01000004.1"/>
</dbReference>
<feature type="domain" description="PglD N-terminal" evidence="4">
    <location>
        <begin position="15"/>
        <end position="89"/>
    </location>
</feature>
<sequence>MNCNPFFEIEPSFRRLFVFGAGGFGREIAWLVGQSWGAAVEVVFLVDNPEYVTSPVNGVPVQLLDDVAKCDGDRFVVAVGDPQLRRRAVAGCLSAGLEPAQLVHPRVEMSRHVSLGDGCVVCAGCILTVNIVLGEHVHINLDCTIGHDVVIGDYATLSPGVHVSGNVQIGRDVFIGTGANIINGTACAPLVIGHGAVIAAGACVAKSVDPGVMVAGVPAVRKR</sequence>
<dbReference type="Gene3D" id="2.160.10.10">
    <property type="entry name" value="Hexapeptide repeat proteins"/>
    <property type="match status" value="1"/>
</dbReference>
<dbReference type="Gene3D" id="3.40.50.20">
    <property type="match status" value="1"/>
</dbReference>
<gene>
    <name evidence="5" type="ORF">E5S66_10475</name>
</gene>
<reference evidence="5 6" key="1">
    <citation type="submission" date="2019-04" db="EMBL/GenBank/DDBJ databases">
        <authorList>
            <person name="Grouzdev D.S."/>
            <person name="Nazina T.N."/>
        </authorList>
    </citation>
    <scope>NUCLEOTIDE SEQUENCE [LARGE SCALE GENOMIC DNA]</scope>
    <source>
        <strain evidence="5 6">SHC 3-19</strain>
    </source>
</reference>
<dbReference type="InterPro" id="IPR050179">
    <property type="entry name" value="Trans_hexapeptide_repeat"/>
</dbReference>
<evidence type="ECO:0000259" key="4">
    <source>
        <dbReference type="Pfam" id="PF17836"/>
    </source>
</evidence>
<feature type="site" description="Increases basicity of active site His" evidence="2">
    <location>
        <position position="148"/>
    </location>
</feature>
<dbReference type="InterPro" id="IPR011004">
    <property type="entry name" value="Trimer_LpxA-like_sf"/>
</dbReference>
<name>A0A5R9PD08_9GAMM</name>
<dbReference type="InterPro" id="IPR041561">
    <property type="entry name" value="PglD_N"/>
</dbReference>
<keyword evidence="6" id="KW-1185">Reference proteome</keyword>
<dbReference type="NCBIfam" id="TIGR03570">
    <property type="entry name" value="NeuD_NnaD"/>
    <property type="match status" value="1"/>
</dbReference>
<evidence type="ECO:0000256" key="3">
    <source>
        <dbReference type="PIRSR" id="PIRSR620019-2"/>
    </source>
</evidence>
<feature type="active site" description="Proton acceptor" evidence="2">
    <location>
        <position position="147"/>
    </location>
</feature>
<protein>
    <submittedName>
        <fullName evidence="5">Acetyltransferase</fullName>
    </submittedName>
</protein>
<dbReference type="CDD" id="cd03360">
    <property type="entry name" value="LbH_AT_putative"/>
    <property type="match status" value="1"/>
</dbReference>
<evidence type="ECO:0000256" key="2">
    <source>
        <dbReference type="PIRSR" id="PIRSR620019-1"/>
    </source>
</evidence>
<dbReference type="Pfam" id="PF17836">
    <property type="entry name" value="PglD_N"/>
    <property type="match status" value="1"/>
</dbReference>
<dbReference type="AlphaFoldDB" id="A0A5R9PD08"/>
<keyword evidence="5" id="KW-0808">Transferase</keyword>
<dbReference type="EMBL" id="SROY01000004">
    <property type="protein sequence ID" value="TLX21355.1"/>
    <property type="molecule type" value="Genomic_DNA"/>
</dbReference>
<dbReference type="PANTHER" id="PTHR43300:SF7">
    <property type="entry name" value="UDP-N-ACETYLBACILLOSAMINE N-ACETYLTRANSFERASE"/>
    <property type="match status" value="1"/>
</dbReference>
<dbReference type="PANTHER" id="PTHR43300">
    <property type="entry name" value="ACETYLTRANSFERASE"/>
    <property type="match status" value="1"/>
</dbReference>
<evidence type="ECO:0000256" key="1">
    <source>
        <dbReference type="ARBA" id="ARBA00007274"/>
    </source>
</evidence>
<dbReference type="GO" id="GO:0016740">
    <property type="term" value="F:transferase activity"/>
    <property type="evidence" value="ECO:0007669"/>
    <property type="project" value="UniProtKB-KW"/>
</dbReference>
<organism evidence="5 6">
    <name type="scientific">Thermomonas fusca</name>
    <dbReference type="NCBI Taxonomy" id="215690"/>
    <lineage>
        <taxon>Bacteria</taxon>
        <taxon>Pseudomonadati</taxon>
        <taxon>Pseudomonadota</taxon>
        <taxon>Gammaproteobacteria</taxon>
        <taxon>Lysobacterales</taxon>
        <taxon>Lysobacteraceae</taxon>
        <taxon>Thermomonas</taxon>
    </lineage>
</organism>